<comment type="caution">
    <text evidence="1">The sequence shown here is derived from an EMBL/GenBank/DDBJ whole genome shotgun (WGS) entry which is preliminary data.</text>
</comment>
<evidence type="ECO:0000313" key="2">
    <source>
        <dbReference type="Proteomes" id="UP000318093"/>
    </source>
</evidence>
<sequence length="154" mass="17536">MDNRRRNDFNKLSREQKLELARALFQRGSDAYTAAKAAFQKVYPTAPDEMIVPGLSHTYVEGVDAALDFIAGAEMFLRDPDDEWLGFGFTYELLYHAYNWHMFLILLPEGTGDLLKSVDDLKRSVETGVDQKALLKDIEDLRDQLTGHRGLPNL</sequence>
<accession>A0A537JEZ4</accession>
<gene>
    <name evidence="1" type="ORF">E6H03_06090</name>
</gene>
<dbReference type="Proteomes" id="UP000318093">
    <property type="component" value="Unassembled WGS sequence"/>
</dbReference>
<organism evidence="1 2">
    <name type="scientific">Candidatus Segetimicrobium genomatis</name>
    <dbReference type="NCBI Taxonomy" id="2569760"/>
    <lineage>
        <taxon>Bacteria</taxon>
        <taxon>Bacillati</taxon>
        <taxon>Candidatus Sysuimicrobiota</taxon>
        <taxon>Candidatus Sysuimicrobiia</taxon>
        <taxon>Candidatus Sysuimicrobiales</taxon>
        <taxon>Candidatus Segetimicrobiaceae</taxon>
        <taxon>Candidatus Segetimicrobium</taxon>
    </lineage>
</organism>
<dbReference type="EMBL" id="VBAN01000179">
    <property type="protein sequence ID" value="TMI82099.1"/>
    <property type="molecule type" value="Genomic_DNA"/>
</dbReference>
<reference evidence="1 2" key="1">
    <citation type="journal article" date="2019" name="Nat. Microbiol.">
        <title>Mediterranean grassland soil C-N compound turnover is dependent on rainfall and depth, and is mediated by genomically divergent microorganisms.</title>
        <authorList>
            <person name="Diamond S."/>
            <person name="Andeer P.F."/>
            <person name="Li Z."/>
            <person name="Crits-Christoph A."/>
            <person name="Burstein D."/>
            <person name="Anantharaman K."/>
            <person name="Lane K.R."/>
            <person name="Thomas B.C."/>
            <person name="Pan C."/>
            <person name="Northen T.R."/>
            <person name="Banfield J.F."/>
        </authorList>
    </citation>
    <scope>NUCLEOTIDE SEQUENCE [LARGE SCALE GENOMIC DNA]</scope>
    <source>
        <strain evidence="1">NP_6</strain>
    </source>
</reference>
<proteinExistence type="predicted"/>
<dbReference type="AlphaFoldDB" id="A0A537JEZ4"/>
<protein>
    <submittedName>
        <fullName evidence="1">Uncharacterized protein</fullName>
    </submittedName>
</protein>
<evidence type="ECO:0000313" key="1">
    <source>
        <dbReference type="EMBL" id="TMI82099.1"/>
    </source>
</evidence>
<name>A0A537JEZ4_9BACT</name>